<dbReference type="Proteomes" id="UP001476798">
    <property type="component" value="Unassembled WGS sequence"/>
</dbReference>
<dbReference type="PANTHER" id="PTHR44813">
    <property type="entry name" value="MITOGEN-ACTIVATED PROTEIN KINASE-BINDING PROTEIN 1"/>
    <property type="match status" value="1"/>
</dbReference>
<comment type="caution">
    <text evidence="1">The sequence shown here is derived from an EMBL/GenBank/DDBJ whole genome shotgun (WGS) entry which is preliminary data.</text>
</comment>
<dbReference type="SUPFAM" id="SSF50978">
    <property type="entry name" value="WD40 repeat-like"/>
    <property type="match status" value="1"/>
</dbReference>
<dbReference type="InterPro" id="IPR015943">
    <property type="entry name" value="WD40/YVTN_repeat-like_dom_sf"/>
</dbReference>
<dbReference type="Gene3D" id="2.130.10.10">
    <property type="entry name" value="YVTN repeat-like/Quinoprotein amine dehydrogenase"/>
    <property type="match status" value="1"/>
</dbReference>
<gene>
    <name evidence="1" type="ORF">GOODEAATRI_023543</name>
</gene>
<dbReference type="PANTHER" id="PTHR44813:SF1">
    <property type="entry name" value="MITOGEN-ACTIVATED PROTEIN KINASE-BINDING PROTEIN 1"/>
    <property type="match status" value="1"/>
</dbReference>
<keyword evidence="2" id="KW-1185">Reference proteome</keyword>
<evidence type="ECO:0000313" key="1">
    <source>
        <dbReference type="EMBL" id="MEQ2169292.1"/>
    </source>
</evidence>
<organism evidence="1 2">
    <name type="scientific">Goodea atripinnis</name>
    <dbReference type="NCBI Taxonomy" id="208336"/>
    <lineage>
        <taxon>Eukaryota</taxon>
        <taxon>Metazoa</taxon>
        <taxon>Chordata</taxon>
        <taxon>Craniata</taxon>
        <taxon>Vertebrata</taxon>
        <taxon>Euteleostomi</taxon>
        <taxon>Actinopterygii</taxon>
        <taxon>Neopterygii</taxon>
        <taxon>Teleostei</taxon>
        <taxon>Neoteleostei</taxon>
        <taxon>Acanthomorphata</taxon>
        <taxon>Ovalentaria</taxon>
        <taxon>Atherinomorphae</taxon>
        <taxon>Cyprinodontiformes</taxon>
        <taxon>Goodeidae</taxon>
        <taxon>Goodea</taxon>
    </lineage>
</organism>
<dbReference type="InterPro" id="IPR036322">
    <property type="entry name" value="WD40_repeat_dom_sf"/>
</dbReference>
<dbReference type="InterPro" id="IPR055292">
    <property type="entry name" value="MABP1"/>
</dbReference>
<evidence type="ECO:0000313" key="2">
    <source>
        <dbReference type="Proteomes" id="UP001476798"/>
    </source>
</evidence>
<protein>
    <submittedName>
        <fullName evidence="1">Uncharacterized protein</fullName>
    </submittedName>
</protein>
<proteinExistence type="predicted"/>
<dbReference type="EMBL" id="JAHRIO010032525">
    <property type="protein sequence ID" value="MEQ2169292.1"/>
    <property type="molecule type" value="Genomic_DNA"/>
</dbReference>
<name>A0ABV0ND32_9TELE</name>
<sequence length="98" mass="10807">MFVCNVNNSGTGFMSNQNKNALLVVSLVPVCVSEIVTGLKFSNDCRHLITVSGDSCIFVWRLSPELTIRMRQRLADLRPLSTIPNSLSASEPKAVKLR</sequence>
<reference evidence="1 2" key="1">
    <citation type="submission" date="2021-06" db="EMBL/GenBank/DDBJ databases">
        <authorList>
            <person name="Palmer J.M."/>
        </authorList>
    </citation>
    <scope>NUCLEOTIDE SEQUENCE [LARGE SCALE GENOMIC DNA]</scope>
    <source>
        <strain evidence="1 2">GA_2019</strain>
        <tissue evidence="1">Muscle</tissue>
    </source>
</reference>
<accession>A0ABV0ND32</accession>